<sequence length="292" mass="30683">MIVPLILTAALAARSVRATAYVGCVDPANIPAGSDATTGTDVSGCIAYCSSSSIPYAFYSNVDGSCTCGSASGDPSIYEESQNTGGSCASDQASVWLDDTPFSFQGCTEETQTGGTTRSTFPGSIEACFSSCTFKYAGITRYSFGYFCMCTEELTQVGSANCQAGLAGHGLYVYEQAVIEPTQIARRQLRERRRLAESTKHQYCPSGLTGCVVGRDPEAFECVDTQADLESCGGCMNGLYGPTIRNSTSSGVDCSALPNVALGGVTCSRGQCEISACRYGYALVDNQCVRML</sequence>
<dbReference type="GeneID" id="28971419"/>
<dbReference type="PANTHER" id="PTHR35192:SF2">
    <property type="entry name" value="APPLE DOMAIN-CONTAINING PROTEIN"/>
    <property type="match status" value="1"/>
</dbReference>
<dbReference type="PANTHER" id="PTHR35192">
    <property type="entry name" value="PROTEIN, PUTATIVE-RELATED"/>
    <property type="match status" value="1"/>
</dbReference>
<dbReference type="Pfam" id="PF21671">
    <property type="entry name" value="CPL1-like"/>
    <property type="match status" value="1"/>
</dbReference>
<feature type="chain" id="PRO_5008341888" description="Protein CPL1-like domain-containing protein" evidence="1">
    <location>
        <begin position="19"/>
        <end position="292"/>
    </location>
</feature>
<feature type="domain" description="Protein CPL1-like" evidence="2">
    <location>
        <begin position="220"/>
        <end position="286"/>
    </location>
</feature>
<keyword evidence="1" id="KW-0732">Signal</keyword>
<protein>
    <recommendedName>
        <fullName evidence="2">Protein CPL1-like domain-containing protein</fullName>
    </recommendedName>
</protein>
<dbReference type="VEuPathDB" id="FungiDB:I303_07720"/>
<evidence type="ECO:0000256" key="1">
    <source>
        <dbReference type="SAM" id="SignalP"/>
    </source>
</evidence>
<dbReference type="KEGG" id="kdj:28971419"/>
<name>A0A1A5ZVH6_9TREE</name>
<dbReference type="EMBL" id="KI894036">
    <property type="protein sequence ID" value="OBR81810.1"/>
    <property type="molecule type" value="Genomic_DNA"/>
</dbReference>
<organism evidence="3">
    <name type="scientific">Kwoniella dejecticola CBS 10117</name>
    <dbReference type="NCBI Taxonomy" id="1296121"/>
    <lineage>
        <taxon>Eukaryota</taxon>
        <taxon>Fungi</taxon>
        <taxon>Dikarya</taxon>
        <taxon>Basidiomycota</taxon>
        <taxon>Agaricomycotina</taxon>
        <taxon>Tremellomycetes</taxon>
        <taxon>Tremellales</taxon>
        <taxon>Cryptococcaceae</taxon>
        <taxon>Kwoniella</taxon>
    </lineage>
</organism>
<dbReference type="InterPro" id="IPR048661">
    <property type="entry name" value="CPL1-like"/>
</dbReference>
<feature type="signal peptide" evidence="1">
    <location>
        <begin position="1"/>
        <end position="18"/>
    </location>
</feature>
<evidence type="ECO:0000313" key="5">
    <source>
        <dbReference type="Proteomes" id="UP000078595"/>
    </source>
</evidence>
<keyword evidence="5" id="KW-1185">Reference proteome</keyword>
<evidence type="ECO:0000313" key="4">
    <source>
        <dbReference type="EMBL" id="WWC65101.1"/>
    </source>
</evidence>
<dbReference type="Proteomes" id="UP000078595">
    <property type="component" value="Chromosome 10"/>
</dbReference>
<accession>A0A1A5ZVH6</accession>
<evidence type="ECO:0000313" key="3">
    <source>
        <dbReference type="EMBL" id="OBR81810.1"/>
    </source>
</evidence>
<evidence type="ECO:0000259" key="2">
    <source>
        <dbReference type="Pfam" id="PF21671"/>
    </source>
</evidence>
<reference evidence="4" key="3">
    <citation type="submission" date="2024-02" db="EMBL/GenBank/DDBJ databases">
        <title>Comparative genomics of Cryptococcus and Kwoniella reveals pathogenesis evolution and contrasting modes of karyotype evolution via chromosome fusion or intercentromeric recombination.</title>
        <authorList>
            <person name="Coelho M.A."/>
            <person name="David-Palma M."/>
            <person name="Shea T."/>
            <person name="Bowers K."/>
            <person name="McGinley-Smith S."/>
            <person name="Mohammad A.W."/>
            <person name="Gnirke A."/>
            <person name="Yurkov A.M."/>
            <person name="Nowrousian M."/>
            <person name="Sun S."/>
            <person name="Cuomo C.A."/>
            <person name="Heitman J."/>
        </authorList>
    </citation>
    <scope>NUCLEOTIDE SEQUENCE</scope>
    <source>
        <strain evidence="4">CBS 10117</strain>
    </source>
</reference>
<dbReference type="EMBL" id="CP144539">
    <property type="protein sequence ID" value="WWC65101.1"/>
    <property type="molecule type" value="Genomic_DNA"/>
</dbReference>
<proteinExistence type="predicted"/>
<gene>
    <name evidence="3" type="ORF">I303_07720</name>
    <name evidence="4" type="ORF">I303_107715</name>
</gene>
<dbReference type="AlphaFoldDB" id="A0A1A5ZVH6"/>
<reference evidence="4" key="2">
    <citation type="submission" date="2013-07" db="EMBL/GenBank/DDBJ databases">
        <authorList>
            <consortium name="The Broad Institute Genome Sequencing Platform"/>
            <person name="Cuomo C."/>
            <person name="Litvintseva A."/>
            <person name="Chen Y."/>
            <person name="Heitman J."/>
            <person name="Sun S."/>
            <person name="Springer D."/>
            <person name="Dromer F."/>
            <person name="Young S.K."/>
            <person name="Zeng Q."/>
            <person name="Gargeya S."/>
            <person name="Fitzgerald M."/>
            <person name="Abouelleil A."/>
            <person name="Alvarado L."/>
            <person name="Berlin A.M."/>
            <person name="Chapman S.B."/>
            <person name="Dewar J."/>
            <person name="Goldberg J."/>
            <person name="Griggs A."/>
            <person name="Gujja S."/>
            <person name="Hansen M."/>
            <person name="Howarth C."/>
            <person name="Imamovic A."/>
            <person name="Larimer J."/>
            <person name="McCowan C."/>
            <person name="Murphy C."/>
            <person name="Pearson M."/>
            <person name="Priest M."/>
            <person name="Roberts A."/>
            <person name="Saif S."/>
            <person name="Shea T."/>
            <person name="Sykes S."/>
            <person name="Wortman J."/>
            <person name="Nusbaum C."/>
            <person name="Birren B."/>
        </authorList>
    </citation>
    <scope>NUCLEOTIDE SEQUENCE</scope>
    <source>
        <strain evidence="4">CBS 10117</strain>
    </source>
</reference>
<dbReference type="InterPro" id="IPR038955">
    <property type="entry name" value="PriA/CPL1_fungi"/>
</dbReference>
<reference evidence="3" key="1">
    <citation type="submission" date="2013-07" db="EMBL/GenBank/DDBJ databases">
        <title>The Genome Sequence of Cryptococcus dejecticola CBS10117.</title>
        <authorList>
            <consortium name="The Broad Institute Genome Sequencing Platform"/>
            <person name="Cuomo C."/>
            <person name="Litvintseva A."/>
            <person name="Chen Y."/>
            <person name="Heitman J."/>
            <person name="Sun S."/>
            <person name="Springer D."/>
            <person name="Dromer F."/>
            <person name="Young S.K."/>
            <person name="Zeng Q."/>
            <person name="Gargeya S."/>
            <person name="Fitzgerald M."/>
            <person name="Abouelleil A."/>
            <person name="Alvarado L."/>
            <person name="Berlin A.M."/>
            <person name="Chapman S.B."/>
            <person name="Dewar J."/>
            <person name="Goldberg J."/>
            <person name="Griggs A."/>
            <person name="Gujja S."/>
            <person name="Hansen M."/>
            <person name="Howarth C."/>
            <person name="Imamovic A."/>
            <person name="Larimer J."/>
            <person name="McCowan C."/>
            <person name="Murphy C."/>
            <person name="Pearson M."/>
            <person name="Priest M."/>
            <person name="Roberts A."/>
            <person name="Saif S."/>
            <person name="Shea T."/>
            <person name="Sykes S."/>
            <person name="Wortman J."/>
            <person name="Nusbaum C."/>
            <person name="Birren B."/>
        </authorList>
    </citation>
    <scope>NUCLEOTIDE SEQUENCE [LARGE SCALE GENOMIC DNA]</scope>
    <source>
        <strain evidence="3">CBS 10117</strain>
    </source>
</reference>
<dbReference type="RefSeq" id="XP_018259652.1">
    <property type="nucleotide sequence ID" value="XM_018410984.1"/>
</dbReference>
<dbReference type="OrthoDB" id="2564135at2759"/>
<dbReference type="STRING" id="1296121.A0A1A5ZVH6"/>